<keyword evidence="3" id="KW-1185">Reference proteome</keyword>
<dbReference type="Pfam" id="PF03372">
    <property type="entry name" value="Exo_endo_phos"/>
    <property type="match status" value="1"/>
</dbReference>
<dbReference type="Proteomes" id="UP001379533">
    <property type="component" value="Chromosome"/>
</dbReference>
<dbReference type="InterPro" id="IPR005135">
    <property type="entry name" value="Endo/exonuclease/phosphatase"/>
</dbReference>
<dbReference type="InterPro" id="IPR036691">
    <property type="entry name" value="Endo/exonu/phosph_ase_sf"/>
</dbReference>
<proteinExistence type="predicted"/>
<dbReference type="Gene3D" id="3.60.10.10">
    <property type="entry name" value="Endonuclease/exonuclease/phosphatase"/>
    <property type="match status" value="1"/>
</dbReference>
<evidence type="ECO:0000313" key="2">
    <source>
        <dbReference type="EMBL" id="WXA96872.1"/>
    </source>
</evidence>
<dbReference type="RefSeq" id="WP_394847487.1">
    <property type="nucleotide sequence ID" value="NZ_CP089982.1"/>
</dbReference>
<evidence type="ECO:0000313" key="3">
    <source>
        <dbReference type="Proteomes" id="UP001379533"/>
    </source>
</evidence>
<evidence type="ECO:0000259" key="1">
    <source>
        <dbReference type="Pfam" id="PF03372"/>
    </source>
</evidence>
<dbReference type="PANTHER" id="PTHR14859">
    <property type="entry name" value="CALCOFLUOR WHITE HYPERSENSITIVE PROTEIN PRECURSOR"/>
    <property type="match status" value="1"/>
</dbReference>
<sequence>MDEISKIHLNRKLDTLAAVVSKVDADVLALQEVGSESVLDRLRERLPGMYGFRMVGTADARGIRCALLSRLPVRNYDVHATEQLDFPRFHEVDPAPFGARIPLRRGIVHAEVDAGALGVVHALVLHFKSARPVPFRRADGVAVEPVTAREQAEGELRTLVWRASEALFVRGLVDDVAAKNPGHHLLVTGDFNDVPGSTTLRIVSGAEPNALRSATADALEGDRFSVLHRGDRAEIDHMLLSAGLRARMTRVRYFNEGLRDHSLLPVHEFPTPDSDHAPLVVRFE</sequence>
<dbReference type="EMBL" id="CP089982">
    <property type="protein sequence ID" value="WXA96872.1"/>
    <property type="molecule type" value="Genomic_DNA"/>
</dbReference>
<organism evidence="2 3">
    <name type="scientific">Pendulispora brunnea</name>
    <dbReference type="NCBI Taxonomy" id="2905690"/>
    <lineage>
        <taxon>Bacteria</taxon>
        <taxon>Pseudomonadati</taxon>
        <taxon>Myxococcota</taxon>
        <taxon>Myxococcia</taxon>
        <taxon>Myxococcales</taxon>
        <taxon>Sorangiineae</taxon>
        <taxon>Pendulisporaceae</taxon>
        <taxon>Pendulispora</taxon>
    </lineage>
</organism>
<dbReference type="InterPro" id="IPR051916">
    <property type="entry name" value="GPI-anchor_lipid_remodeler"/>
</dbReference>
<name>A0ABZ2KDU1_9BACT</name>
<accession>A0ABZ2KDU1</accession>
<reference evidence="2 3" key="1">
    <citation type="submission" date="2021-12" db="EMBL/GenBank/DDBJ databases">
        <title>Discovery of the Pendulisporaceae a myxobacterial family with distinct sporulation behavior and unique specialized metabolism.</title>
        <authorList>
            <person name="Garcia R."/>
            <person name="Popoff A."/>
            <person name="Bader C.D."/>
            <person name="Loehr J."/>
            <person name="Walesch S."/>
            <person name="Walt C."/>
            <person name="Boldt J."/>
            <person name="Bunk B."/>
            <person name="Haeckl F.J.F.P.J."/>
            <person name="Gunesch A.P."/>
            <person name="Birkelbach J."/>
            <person name="Nuebel U."/>
            <person name="Pietschmann T."/>
            <person name="Bach T."/>
            <person name="Mueller R."/>
        </authorList>
    </citation>
    <scope>NUCLEOTIDE SEQUENCE [LARGE SCALE GENOMIC DNA]</scope>
    <source>
        <strain evidence="2 3">MSr12523</strain>
    </source>
</reference>
<keyword evidence="2" id="KW-0378">Hydrolase</keyword>
<dbReference type="SUPFAM" id="SSF56219">
    <property type="entry name" value="DNase I-like"/>
    <property type="match status" value="1"/>
</dbReference>
<keyword evidence="2" id="KW-0255">Endonuclease</keyword>
<protein>
    <submittedName>
        <fullName evidence="2">Endonuclease/exonuclease/phosphatase family protein</fullName>
    </submittedName>
</protein>
<keyword evidence="2" id="KW-0540">Nuclease</keyword>
<dbReference type="GO" id="GO:0004519">
    <property type="term" value="F:endonuclease activity"/>
    <property type="evidence" value="ECO:0007669"/>
    <property type="project" value="UniProtKB-KW"/>
</dbReference>
<feature type="domain" description="Endonuclease/exonuclease/phosphatase" evidence="1">
    <location>
        <begin position="10"/>
        <end position="254"/>
    </location>
</feature>
<gene>
    <name evidence="2" type="ORF">LZC95_08485</name>
</gene>
<dbReference type="PANTHER" id="PTHR14859:SF1">
    <property type="entry name" value="PGAP2-INTERACTING PROTEIN"/>
    <property type="match status" value="1"/>
</dbReference>